<sequence length="63" mass="7219">MPKCGEKHHKARLPDAKVREMRAMYHENSNCGHRKGYGALGRIFGCSEWTARDIVTYRTRIGA</sequence>
<dbReference type="EMBL" id="CABPSE010000012">
    <property type="protein sequence ID" value="VVE27317.1"/>
    <property type="molecule type" value="Genomic_DNA"/>
</dbReference>
<gene>
    <name evidence="1" type="ORF">PCO31111_03470</name>
</gene>
<accession>A0A5E4WQW7</accession>
<name>A0A5E4WQW7_9BURK</name>
<dbReference type="RefSeq" id="WP_150585990.1">
    <property type="nucleotide sequence ID" value="NZ_CABPSE010000012.1"/>
</dbReference>
<dbReference type="Proteomes" id="UP000383971">
    <property type="component" value="Unassembled WGS sequence"/>
</dbReference>
<dbReference type="AlphaFoldDB" id="A0A5E4WQW7"/>
<protein>
    <submittedName>
        <fullName evidence="1">Uncharacterized protein</fullName>
    </submittedName>
</protein>
<reference evidence="1 2" key="1">
    <citation type="submission" date="2019-08" db="EMBL/GenBank/DDBJ databases">
        <authorList>
            <person name="Peeters C."/>
        </authorList>
    </citation>
    <scope>NUCLEOTIDE SEQUENCE [LARGE SCALE GENOMIC DNA]</scope>
    <source>
        <strain evidence="1 2">LMG 31111</strain>
    </source>
</reference>
<proteinExistence type="predicted"/>
<keyword evidence="2" id="KW-1185">Reference proteome</keyword>
<evidence type="ECO:0000313" key="2">
    <source>
        <dbReference type="Proteomes" id="UP000383971"/>
    </source>
</evidence>
<evidence type="ECO:0000313" key="1">
    <source>
        <dbReference type="EMBL" id="VVE27317.1"/>
    </source>
</evidence>
<organism evidence="1 2">
    <name type="scientific">Pandoraea communis</name>
    <dbReference type="NCBI Taxonomy" id="2508297"/>
    <lineage>
        <taxon>Bacteria</taxon>
        <taxon>Pseudomonadati</taxon>
        <taxon>Pseudomonadota</taxon>
        <taxon>Betaproteobacteria</taxon>
        <taxon>Burkholderiales</taxon>
        <taxon>Burkholderiaceae</taxon>
        <taxon>Pandoraea</taxon>
    </lineage>
</organism>